<proteinExistence type="inferred from homology"/>
<evidence type="ECO:0000313" key="4">
    <source>
        <dbReference type="EMBL" id="QAT15044.1"/>
    </source>
</evidence>
<dbReference type="PANTHER" id="PTHR46268">
    <property type="entry name" value="STRESS RESPONSE PROTEIN NHAX"/>
    <property type="match status" value="1"/>
</dbReference>
<feature type="region of interest" description="Disordered" evidence="2">
    <location>
        <begin position="313"/>
        <end position="334"/>
    </location>
</feature>
<gene>
    <name evidence="4" type="ORF">EQG53_12100</name>
</gene>
<dbReference type="EMBL" id="CP035093">
    <property type="protein sequence ID" value="QAT15044.1"/>
    <property type="molecule type" value="Genomic_DNA"/>
</dbReference>
<dbReference type="SUPFAM" id="SSF52402">
    <property type="entry name" value="Adenine nucleotide alpha hydrolases-like"/>
    <property type="match status" value="2"/>
</dbReference>
<feature type="domain" description="UspA" evidence="3">
    <location>
        <begin position="41"/>
        <end position="156"/>
    </location>
</feature>
<dbReference type="PANTHER" id="PTHR46268:SF6">
    <property type="entry name" value="UNIVERSAL STRESS PROTEIN UP12"/>
    <property type="match status" value="1"/>
</dbReference>
<organism evidence="4 5">
    <name type="scientific">Brevundimonas diminuta</name>
    <name type="common">Pseudomonas diminuta</name>
    <dbReference type="NCBI Taxonomy" id="293"/>
    <lineage>
        <taxon>Bacteria</taxon>
        <taxon>Pseudomonadati</taxon>
        <taxon>Pseudomonadota</taxon>
        <taxon>Alphaproteobacteria</taxon>
        <taxon>Caulobacterales</taxon>
        <taxon>Caulobacteraceae</taxon>
        <taxon>Brevundimonas</taxon>
    </lineage>
</organism>
<feature type="domain" description="UspA" evidence="3">
    <location>
        <begin position="168"/>
        <end position="308"/>
    </location>
</feature>
<dbReference type="Pfam" id="PF00582">
    <property type="entry name" value="Usp"/>
    <property type="match status" value="2"/>
</dbReference>
<dbReference type="AlphaFoldDB" id="A0A410NYN9"/>
<dbReference type="InterPro" id="IPR006016">
    <property type="entry name" value="UspA"/>
</dbReference>
<sequence length="334" mass="34874">MARSVVAFQVARQGSRAQASGRPRAHWSRARNCAVSDQPVILVPLDGMADALPALSVAKVFSGLEHAAVRILHVAEQASAAAEIAPRLGLAAEDLHGASLETRTGEPAAAILAAADDLHARVIVLCTHTAPGSPAGKVGGTALSVLRGASCPVILVNPAQPLQDWRLRKVLLPHEGTSAASDAVKPGVELARRADADLLVLLVAAPGPASPQARGSLTSPFYLDQPQHEWPAWAVEFMERLACICPLSDLRVRLLLARGSPASEILRVAREESVDLIILTWRGIWAPERAETLKAVVREAACPAMVVRVRAGGGSNSPRNSGAAGAPRAAPAAQ</sequence>
<dbReference type="Gene3D" id="3.40.50.620">
    <property type="entry name" value="HUPs"/>
    <property type="match status" value="2"/>
</dbReference>
<feature type="compositionally biased region" description="Low complexity" evidence="2">
    <location>
        <begin position="322"/>
        <end position="334"/>
    </location>
</feature>
<accession>A0A410NYN9</accession>
<evidence type="ECO:0000256" key="1">
    <source>
        <dbReference type="ARBA" id="ARBA00008791"/>
    </source>
</evidence>
<evidence type="ECO:0000313" key="5">
    <source>
        <dbReference type="Proteomes" id="UP000287388"/>
    </source>
</evidence>
<dbReference type="InterPro" id="IPR014729">
    <property type="entry name" value="Rossmann-like_a/b/a_fold"/>
</dbReference>
<protein>
    <submittedName>
        <fullName evidence="4">Universal stress protein</fullName>
    </submittedName>
</protein>
<dbReference type="Proteomes" id="UP000287388">
    <property type="component" value="Chromosome"/>
</dbReference>
<name>A0A410NYN9_BREDI</name>
<evidence type="ECO:0000256" key="2">
    <source>
        <dbReference type="SAM" id="MobiDB-lite"/>
    </source>
</evidence>
<comment type="similarity">
    <text evidence="1">Belongs to the universal stress protein A family.</text>
</comment>
<dbReference type="KEGG" id="bdm:EQG53_12100"/>
<dbReference type="CDD" id="cd00293">
    <property type="entry name" value="USP-like"/>
    <property type="match status" value="1"/>
</dbReference>
<reference evidence="4 5" key="1">
    <citation type="submission" date="2019-01" db="EMBL/GenBank/DDBJ databases">
        <title>Brevundimonas diminuta Genome sequencing and assembly.</title>
        <authorList>
            <person name="Chen H."/>
        </authorList>
    </citation>
    <scope>NUCLEOTIDE SEQUENCE [LARGE SCALE GENOMIC DNA]</scope>
    <source>
        <strain evidence="5">ATCC(B) 19146</strain>
    </source>
</reference>
<evidence type="ECO:0000259" key="3">
    <source>
        <dbReference type="Pfam" id="PF00582"/>
    </source>
</evidence>